<comment type="caution">
    <text evidence="2">The sequence shown here is derived from an EMBL/GenBank/DDBJ whole genome shotgun (WGS) entry which is preliminary data.</text>
</comment>
<gene>
    <name evidence="2" type="ORF">GQ43DRAFT_191422</name>
</gene>
<feature type="chain" id="PRO_5040439481" evidence="1">
    <location>
        <begin position="17"/>
        <end position="245"/>
    </location>
</feature>
<feature type="signal peptide" evidence="1">
    <location>
        <begin position="1"/>
        <end position="16"/>
    </location>
</feature>
<dbReference type="Proteomes" id="UP000799536">
    <property type="component" value="Unassembled WGS sequence"/>
</dbReference>
<evidence type="ECO:0000313" key="3">
    <source>
        <dbReference type="Proteomes" id="UP000799536"/>
    </source>
</evidence>
<name>A0A9P4JE30_9PLEO</name>
<dbReference type="EMBL" id="ML994203">
    <property type="protein sequence ID" value="KAF2197747.1"/>
    <property type="molecule type" value="Genomic_DNA"/>
</dbReference>
<keyword evidence="1" id="KW-0732">Signal</keyword>
<protein>
    <submittedName>
        <fullName evidence="2">Uncharacterized protein</fullName>
    </submittedName>
</protein>
<accession>A0A9P4JE30</accession>
<dbReference type="OrthoDB" id="3799394at2759"/>
<evidence type="ECO:0000256" key="1">
    <source>
        <dbReference type="SAM" id="SignalP"/>
    </source>
</evidence>
<dbReference type="AlphaFoldDB" id="A0A9P4JE30"/>
<keyword evidence="3" id="KW-1185">Reference proteome</keyword>
<evidence type="ECO:0000313" key="2">
    <source>
        <dbReference type="EMBL" id="KAF2197747.1"/>
    </source>
</evidence>
<proteinExistence type="predicted"/>
<reference evidence="2" key="1">
    <citation type="journal article" date="2020" name="Stud. Mycol.">
        <title>101 Dothideomycetes genomes: a test case for predicting lifestyles and emergence of pathogens.</title>
        <authorList>
            <person name="Haridas S."/>
            <person name="Albert R."/>
            <person name="Binder M."/>
            <person name="Bloem J."/>
            <person name="Labutti K."/>
            <person name="Salamov A."/>
            <person name="Andreopoulos B."/>
            <person name="Baker S."/>
            <person name="Barry K."/>
            <person name="Bills G."/>
            <person name="Bluhm B."/>
            <person name="Cannon C."/>
            <person name="Castanera R."/>
            <person name="Culley D."/>
            <person name="Daum C."/>
            <person name="Ezra D."/>
            <person name="Gonzalez J."/>
            <person name="Henrissat B."/>
            <person name="Kuo A."/>
            <person name="Liang C."/>
            <person name="Lipzen A."/>
            <person name="Lutzoni F."/>
            <person name="Magnuson J."/>
            <person name="Mondo S."/>
            <person name="Nolan M."/>
            <person name="Ohm R."/>
            <person name="Pangilinan J."/>
            <person name="Park H.-J."/>
            <person name="Ramirez L."/>
            <person name="Alfaro M."/>
            <person name="Sun H."/>
            <person name="Tritt A."/>
            <person name="Yoshinaga Y."/>
            <person name="Zwiers L.-H."/>
            <person name="Turgeon B."/>
            <person name="Goodwin S."/>
            <person name="Spatafora J."/>
            <person name="Crous P."/>
            <person name="Grigoriev I."/>
        </authorList>
    </citation>
    <scope>NUCLEOTIDE SEQUENCE</scope>
    <source>
        <strain evidence="2">ATCC 74209</strain>
    </source>
</reference>
<sequence>MKSLLFLLPLLGLGWAAEQCSCPKVKCPAKNKNWIWNCQCVNSNEQDCMKRCPGYQPQYIRCVMWPPGWLAFEPTPVPEAIPKIEPTVITGSPVVLEPTPKSKPIPQPKPTPTCTCDQMMCPMMWPQSCACQNAAKKKCFQECGGTEPAYQACEEPIGEPTPTPVHKICGGGRGNQELVCDQDEVCIAAPGTCGPACDAMGVCVKDRMCGGLAGIGCPDGLQCINDPRDDCDPERGGADCAGLCY</sequence>
<organism evidence="2 3">
    <name type="scientific">Delitschia confertaspora ATCC 74209</name>
    <dbReference type="NCBI Taxonomy" id="1513339"/>
    <lineage>
        <taxon>Eukaryota</taxon>
        <taxon>Fungi</taxon>
        <taxon>Dikarya</taxon>
        <taxon>Ascomycota</taxon>
        <taxon>Pezizomycotina</taxon>
        <taxon>Dothideomycetes</taxon>
        <taxon>Pleosporomycetidae</taxon>
        <taxon>Pleosporales</taxon>
        <taxon>Delitschiaceae</taxon>
        <taxon>Delitschia</taxon>
    </lineage>
</organism>